<dbReference type="PANTHER" id="PTHR39730">
    <property type="entry name" value="ENDOGLUCANASE 1"/>
    <property type="match status" value="1"/>
</dbReference>
<feature type="chain" id="PRO_5011988321" description="Cellulase" evidence="10">
    <location>
        <begin position="23"/>
        <end position="280"/>
    </location>
</feature>
<proteinExistence type="inferred from homology"/>
<dbReference type="PANTHER" id="PTHR39730:SF1">
    <property type="entry name" value="ENDOGLUCANASE 1"/>
    <property type="match status" value="1"/>
</dbReference>
<comment type="similarity">
    <text evidence="2">Belongs to the glycosyl hydrolase 45 (cellulase K) family.</text>
</comment>
<dbReference type="OMA" id="MIVQASN"/>
<dbReference type="EC" id="3.2.1.4" evidence="3 9"/>
<dbReference type="Proteomes" id="UP000193240">
    <property type="component" value="Unassembled WGS sequence"/>
</dbReference>
<dbReference type="GO" id="GO:0030245">
    <property type="term" value="P:cellulose catabolic process"/>
    <property type="evidence" value="ECO:0007669"/>
    <property type="project" value="UniProtKB-KW"/>
</dbReference>
<comment type="catalytic activity">
    <reaction evidence="1 9">
        <text>Endohydrolysis of (1-&gt;4)-beta-D-glucosidic linkages in cellulose, lichenin and cereal beta-D-glucans.</text>
        <dbReference type="EC" id="3.2.1.4"/>
    </reaction>
</comment>
<dbReference type="SUPFAM" id="SSF50685">
    <property type="entry name" value="Barwin-like endoglucanases"/>
    <property type="match status" value="1"/>
</dbReference>
<dbReference type="InterPro" id="IPR052288">
    <property type="entry name" value="GH45_Enzymes"/>
</dbReference>
<keyword evidence="8" id="KW-0624">Polysaccharide degradation</keyword>
<evidence type="ECO:0000313" key="12">
    <source>
        <dbReference type="EMBL" id="OSS50399.1"/>
    </source>
</evidence>
<dbReference type="Pfam" id="PF02015">
    <property type="entry name" value="Glyco_hydro_45"/>
    <property type="match status" value="1"/>
</dbReference>
<keyword evidence="7" id="KW-0326">Glycosidase</keyword>
<protein>
    <recommendedName>
        <fullName evidence="3 9">Cellulase</fullName>
        <ecNumber evidence="3 9">3.2.1.4</ecNumber>
    </recommendedName>
</protein>
<feature type="active site" description="Nucleophile" evidence="9">
    <location>
        <position position="38"/>
    </location>
</feature>
<dbReference type="EMBL" id="KZ107842">
    <property type="protein sequence ID" value="OSS50399.1"/>
    <property type="molecule type" value="Genomic_DNA"/>
</dbReference>
<keyword evidence="4" id="KW-0378">Hydrolase</keyword>
<keyword evidence="5" id="KW-0136">Cellulose degradation</keyword>
<evidence type="ECO:0000256" key="5">
    <source>
        <dbReference type="ARBA" id="ARBA00023001"/>
    </source>
</evidence>
<dbReference type="PROSITE" id="PS01140">
    <property type="entry name" value="GLYCOSYL_HYDROL_F45"/>
    <property type="match status" value="1"/>
</dbReference>
<sequence length="280" mass="29850">MTLSSQRNFFLVLELFVVLASSAHLNYSGEALTTRYWDCCKPSCGWKGKGPVTNPVGSCSADDKPISIDAGTGCNGGTAYACSQQQPWAVNDTLSYGFAGAYITSELVGKPTEDAWCCACYQLDFTSEPLRGKSMIVQASNTAYDINTVNRFTIAVPGGNTTSADGCARQYGVSQSVFGQDHQGVATKDDCQNLPESLRPACEWRFDWLKDASFPSADFKRVVCPNEITAKTGCVRSDDSTLADQLAGKSTDDKSSSAYRTLGTSFGVAGFTAGLAVLLS</sequence>
<evidence type="ECO:0000256" key="2">
    <source>
        <dbReference type="ARBA" id="ARBA00007793"/>
    </source>
</evidence>
<keyword evidence="6" id="KW-0119">Carbohydrate metabolism</keyword>
<organism evidence="12 13">
    <name type="scientific">Epicoccum nigrum</name>
    <name type="common">Soil fungus</name>
    <name type="synonym">Epicoccum purpurascens</name>
    <dbReference type="NCBI Taxonomy" id="105696"/>
    <lineage>
        <taxon>Eukaryota</taxon>
        <taxon>Fungi</taxon>
        <taxon>Dikarya</taxon>
        <taxon>Ascomycota</taxon>
        <taxon>Pezizomycotina</taxon>
        <taxon>Dothideomycetes</taxon>
        <taxon>Pleosporomycetidae</taxon>
        <taxon>Pleosporales</taxon>
        <taxon>Pleosporineae</taxon>
        <taxon>Didymellaceae</taxon>
        <taxon>Epicoccum</taxon>
    </lineage>
</organism>
<name>A0A1Y2M3J7_EPING</name>
<accession>A0A1Y2M3J7</accession>
<dbReference type="InterPro" id="IPR036908">
    <property type="entry name" value="RlpA-like_sf"/>
</dbReference>
<dbReference type="InterPro" id="IPR000334">
    <property type="entry name" value="Glyco_hydro_45"/>
</dbReference>
<evidence type="ECO:0000256" key="1">
    <source>
        <dbReference type="ARBA" id="ARBA00000966"/>
    </source>
</evidence>
<evidence type="ECO:0000259" key="11">
    <source>
        <dbReference type="PROSITE" id="PS01140"/>
    </source>
</evidence>
<keyword evidence="10" id="KW-0732">Signal</keyword>
<dbReference type="AlphaFoldDB" id="A0A1Y2M3J7"/>
<evidence type="ECO:0000256" key="6">
    <source>
        <dbReference type="ARBA" id="ARBA00023277"/>
    </source>
</evidence>
<reference evidence="12 13" key="1">
    <citation type="journal article" date="2017" name="Genome Announc.">
        <title>Genome sequence of the saprophytic ascomycete Epicoccum nigrum ICMP 19927 strain isolated from New Zealand.</title>
        <authorList>
            <person name="Fokin M."/>
            <person name="Fleetwood D."/>
            <person name="Weir B.S."/>
            <person name="Villas-Boas S.G."/>
        </authorList>
    </citation>
    <scope>NUCLEOTIDE SEQUENCE [LARGE SCALE GENOMIC DNA]</scope>
    <source>
        <strain evidence="12 13">ICMP 19927</strain>
    </source>
</reference>
<evidence type="ECO:0000256" key="9">
    <source>
        <dbReference type="PROSITE-ProRule" id="PRU10069"/>
    </source>
</evidence>
<feature type="signal peptide" evidence="10">
    <location>
        <begin position="1"/>
        <end position="22"/>
    </location>
</feature>
<dbReference type="InParanoid" id="A0A1Y2M3J7"/>
<evidence type="ECO:0000256" key="10">
    <source>
        <dbReference type="SAM" id="SignalP"/>
    </source>
</evidence>
<dbReference type="STRING" id="105696.A0A1Y2M3J7"/>
<evidence type="ECO:0000256" key="3">
    <source>
        <dbReference type="ARBA" id="ARBA00012601"/>
    </source>
</evidence>
<evidence type="ECO:0000256" key="4">
    <source>
        <dbReference type="ARBA" id="ARBA00022801"/>
    </source>
</evidence>
<evidence type="ECO:0000256" key="7">
    <source>
        <dbReference type="ARBA" id="ARBA00023295"/>
    </source>
</evidence>
<evidence type="ECO:0000256" key="8">
    <source>
        <dbReference type="ARBA" id="ARBA00023326"/>
    </source>
</evidence>
<gene>
    <name evidence="12" type="ORF">B5807_05043</name>
</gene>
<keyword evidence="13" id="KW-1185">Reference proteome</keyword>
<dbReference type="Gene3D" id="2.40.40.10">
    <property type="entry name" value="RlpA-like domain"/>
    <property type="match status" value="1"/>
</dbReference>
<feature type="domain" description="Glycosyl hydrolases family 45 active site" evidence="11">
    <location>
        <begin position="33"/>
        <end position="44"/>
    </location>
</feature>
<evidence type="ECO:0000313" key="13">
    <source>
        <dbReference type="Proteomes" id="UP000193240"/>
    </source>
</evidence>
<dbReference type="GO" id="GO:0008810">
    <property type="term" value="F:cellulase activity"/>
    <property type="evidence" value="ECO:0007669"/>
    <property type="project" value="UniProtKB-EC"/>
</dbReference>